<feature type="coiled-coil region" evidence="1">
    <location>
        <begin position="37"/>
        <end position="125"/>
    </location>
</feature>
<reference evidence="3" key="2">
    <citation type="submission" date="2025-09" db="UniProtKB">
        <authorList>
            <consortium name="Ensembl"/>
        </authorList>
    </citation>
    <scope>IDENTIFICATION</scope>
</reference>
<dbReference type="Gene3D" id="2.60.120.920">
    <property type="match status" value="1"/>
</dbReference>
<feature type="domain" description="B30.2/SPRY" evidence="2">
    <location>
        <begin position="186"/>
        <end position="396"/>
    </location>
</feature>
<dbReference type="PROSITE" id="PS50188">
    <property type="entry name" value="B302_SPRY"/>
    <property type="match status" value="1"/>
</dbReference>
<reference evidence="3" key="1">
    <citation type="submission" date="2025-08" db="UniProtKB">
        <authorList>
            <consortium name="Ensembl"/>
        </authorList>
    </citation>
    <scope>IDENTIFICATION</scope>
</reference>
<dbReference type="Proteomes" id="UP000261540">
    <property type="component" value="Unplaced"/>
</dbReference>
<dbReference type="InterPro" id="IPR013320">
    <property type="entry name" value="ConA-like_dom_sf"/>
</dbReference>
<dbReference type="InterPro" id="IPR003879">
    <property type="entry name" value="Butyrophylin_SPRY"/>
</dbReference>
<dbReference type="Ensembl" id="ENSPKIT00000019930.1">
    <property type="protein sequence ID" value="ENSPKIP00000038932.1"/>
    <property type="gene ID" value="ENSPKIG00000016513.1"/>
</dbReference>
<evidence type="ECO:0000313" key="3">
    <source>
        <dbReference type="Ensembl" id="ENSPKIP00000038932.1"/>
    </source>
</evidence>
<sequence>MAEDNTDTMMAMELDGPAAEVTQPYSRSPRLTKRIIAAGGKQAKEVLSRRLQELTEEQAKAQAHLQSLKKRNADLMSSAEAMKLQVGEQFDGMRRALLADERAALEAVEQERQEAGTRLDELQRAWKRHLGQVQKDIGSTRQALEKSEAAQDCSWDLSCPKKSVAEEDIKMNNDKFQKLIKILGNILDNLKADLHRKTFLLDSLTVQVDKQTCHKQILVGAAGRRLCFSTEARPVLELPLQFEKVYCALGTPGVSAGRRYWEVDVRCCPAWAVGATYKNIERKGQEKAAKLGRNGHSWCVELREGSLSAWHGDRRVVCRGGGVEPPQRVGVLVDHTKGRLAFYDARTVRLLHEFSAALAPVCDRLQPQFSEPLFPAFRFFKADSSQPGPNYMEVCHYGL</sequence>
<dbReference type="PANTHER" id="PTHR24103">
    <property type="entry name" value="E3 UBIQUITIN-PROTEIN LIGASE TRIM"/>
    <property type="match status" value="1"/>
</dbReference>
<dbReference type="InterPro" id="IPR043136">
    <property type="entry name" value="B30.2/SPRY_sf"/>
</dbReference>
<dbReference type="Pfam" id="PF00622">
    <property type="entry name" value="SPRY"/>
    <property type="match status" value="1"/>
</dbReference>
<protein>
    <submittedName>
        <fullName evidence="3">Si:dkey-219e21.4</fullName>
    </submittedName>
</protein>
<dbReference type="InterPro" id="IPR001870">
    <property type="entry name" value="B30.2/SPRY"/>
</dbReference>
<evidence type="ECO:0000313" key="4">
    <source>
        <dbReference type="Proteomes" id="UP000261540"/>
    </source>
</evidence>
<dbReference type="GeneTree" id="ENSGT00940000168370"/>
<evidence type="ECO:0000256" key="1">
    <source>
        <dbReference type="SAM" id="Coils"/>
    </source>
</evidence>
<keyword evidence="4" id="KW-1185">Reference proteome</keyword>
<keyword evidence="1" id="KW-0175">Coiled coil</keyword>
<dbReference type="InterPro" id="IPR003877">
    <property type="entry name" value="SPRY_dom"/>
</dbReference>
<proteinExistence type="predicted"/>
<dbReference type="PRINTS" id="PR01407">
    <property type="entry name" value="BUTYPHLNCDUF"/>
</dbReference>
<organism evidence="3 4">
    <name type="scientific">Paramormyrops kingsleyae</name>
    <dbReference type="NCBI Taxonomy" id="1676925"/>
    <lineage>
        <taxon>Eukaryota</taxon>
        <taxon>Metazoa</taxon>
        <taxon>Chordata</taxon>
        <taxon>Craniata</taxon>
        <taxon>Vertebrata</taxon>
        <taxon>Euteleostomi</taxon>
        <taxon>Actinopterygii</taxon>
        <taxon>Neopterygii</taxon>
        <taxon>Teleostei</taxon>
        <taxon>Osteoglossocephala</taxon>
        <taxon>Osteoglossomorpha</taxon>
        <taxon>Osteoglossiformes</taxon>
        <taxon>Mormyridae</taxon>
        <taxon>Paramormyrops</taxon>
    </lineage>
</organism>
<accession>A0A3B3T6W2</accession>
<dbReference type="InterPro" id="IPR050143">
    <property type="entry name" value="TRIM/RBCC"/>
</dbReference>
<dbReference type="SMART" id="SM00449">
    <property type="entry name" value="SPRY"/>
    <property type="match status" value="1"/>
</dbReference>
<name>A0A3B3T6W2_9TELE</name>
<dbReference type="SUPFAM" id="SSF49899">
    <property type="entry name" value="Concanavalin A-like lectins/glucanases"/>
    <property type="match status" value="1"/>
</dbReference>
<dbReference type="AlphaFoldDB" id="A0A3B3T6W2"/>
<evidence type="ECO:0000259" key="2">
    <source>
        <dbReference type="PROSITE" id="PS50188"/>
    </source>
</evidence>